<organism evidence="4 5">
    <name type="scientific">Amycolatopsis pretoriensis</name>
    <dbReference type="NCBI Taxonomy" id="218821"/>
    <lineage>
        <taxon>Bacteria</taxon>
        <taxon>Bacillati</taxon>
        <taxon>Actinomycetota</taxon>
        <taxon>Actinomycetes</taxon>
        <taxon>Pseudonocardiales</taxon>
        <taxon>Pseudonocardiaceae</taxon>
        <taxon>Amycolatopsis</taxon>
    </lineage>
</organism>
<dbReference type="InterPro" id="IPR002477">
    <property type="entry name" value="Peptidoglycan-bd-like"/>
</dbReference>
<dbReference type="InterPro" id="IPR036366">
    <property type="entry name" value="PGBDSf"/>
</dbReference>
<keyword evidence="2" id="KW-0472">Membrane</keyword>
<evidence type="ECO:0000313" key="5">
    <source>
        <dbReference type="Proteomes" id="UP000198878"/>
    </source>
</evidence>
<keyword evidence="2" id="KW-1133">Transmembrane helix</keyword>
<protein>
    <submittedName>
        <fullName evidence="4">Putative peptidoglycan binding domain-containing protein</fullName>
    </submittedName>
</protein>
<accession>A0A1H5R1N3</accession>
<feature type="transmembrane region" description="Helical" evidence="2">
    <location>
        <begin position="26"/>
        <end position="48"/>
    </location>
</feature>
<proteinExistence type="predicted"/>
<dbReference type="SUPFAM" id="SSF47090">
    <property type="entry name" value="PGBD-like"/>
    <property type="match status" value="1"/>
</dbReference>
<dbReference type="InterPro" id="IPR036365">
    <property type="entry name" value="PGBD-like_sf"/>
</dbReference>
<dbReference type="Pfam" id="PF01471">
    <property type="entry name" value="PG_binding_1"/>
    <property type="match status" value="1"/>
</dbReference>
<feature type="domain" description="Peptidoglycan binding-like" evidence="3">
    <location>
        <begin position="140"/>
        <end position="189"/>
    </location>
</feature>
<keyword evidence="2" id="KW-0812">Transmembrane</keyword>
<dbReference type="STRING" id="218821.SAMN05421837_106162"/>
<dbReference type="RefSeq" id="WP_086678826.1">
    <property type="nucleotide sequence ID" value="NZ_FNUJ01000006.1"/>
</dbReference>
<evidence type="ECO:0000259" key="3">
    <source>
        <dbReference type="Pfam" id="PF01471"/>
    </source>
</evidence>
<evidence type="ECO:0000256" key="2">
    <source>
        <dbReference type="SAM" id="Phobius"/>
    </source>
</evidence>
<dbReference type="EMBL" id="FNUJ01000006">
    <property type="protein sequence ID" value="SEF32293.1"/>
    <property type="molecule type" value="Genomic_DNA"/>
</dbReference>
<evidence type="ECO:0000313" key="4">
    <source>
        <dbReference type="EMBL" id="SEF32293.1"/>
    </source>
</evidence>
<evidence type="ECO:0000256" key="1">
    <source>
        <dbReference type="SAM" id="MobiDB-lite"/>
    </source>
</evidence>
<keyword evidence="5" id="KW-1185">Reference proteome</keyword>
<dbReference type="AlphaFoldDB" id="A0A1H5R1N3"/>
<name>A0A1H5R1N3_9PSEU</name>
<sequence length="378" mass="37801">MTVAPETTGGARPASREKRRRPGRTGAVVAVAVVLLAGGVIVVTDPFAAGPVASSSQSAAATGLAKVTTTTLSARSVENGTLGFAGGCQVVNNAGGRVTALPAVGDVVAQGGTLYKVDGKPVVLLQGGVPLYRALSWGMSGPDVQQLNAALVALGYASGLDSASDFFSGRTYRALTKLQKAVGLTETGQLALDQAVFVPVGEARVTKVNAVTGSAAPNGGTLLEVSSTQRVVTLAVNARRQSSIEVGDRVTISLPDGKTTPGAVTSVGKVATEQGDEGSGDATVEVLVTPSEPAATGRLDKAPVQVSIVSETVADVLAVPVNALLAVAGGGYAVEVVEKDGQHRVVPVTTGLFDDDEGEVEVSGRGLAAGQDVVVPAS</sequence>
<dbReference type="Proteomes" id="UP000198878">
    <property type="component" value="Unassembled WGS sequence"/>
</dbReference>
<dbReference type="Gene3D" id="2.40.420.20">
    <property type="match status" value="1"/>
</dbReference>
<feature type="region of interest" description="Disordered" evidence="1">
    <location>
        <begin position="1"/>
        <end position="23"/>
    </location>
</feature>
<reference evidence="5" key="1">
    <citation type="submission" date="2016-10" db="EMBL/GenBank/DDBJ databases">
        <authorList>
            <person name="Varghese N."/>
            <person name="Submissions S."/>
        </authorList>
    </citation>
    <scope>NUCLEOTIDE SEQUENCE [LARGE SCALE GENOMIC DNA]</scope>
    <source>
        <strain evidence="5">DSM 44654</strain>
    </source>
</reference>
<dbReference type="OrthoDB" id="3268648at2"/>
<gene>
    <name evidence="4" type="ORF">SAMN05421837_106162</name>
</gene>
<dbReference type="Gene3D" id="1.10.101.10">
    <property type="entry name" value="PGBD-like superfamily/PGBD"/>
    <property type="match status" value="1"/>
</dbReference>